<comment type="caution">
    <text evidence="2">The sequence shown here is derived from an EMBL/GenBank/DDBJ whole genome shotgun (WGS) entry which is preliminary data.</text>
</comment>
<proteinExistence type="predicted"/>
<dbReference type="GO" id="GO:0003677">
    <property type="term" value="F:DNA binding"/>
    <property type="evidence" value="ECO:0007669"/>
    <property type="project" value="UniProtKB-KW"/>
</dbReference>
<sequence length="75" mass="8860">MVIETKVYKKNQTTIPAVYRKKYDVQPDDIVEWEENDRGEIVISFRKKLSFRDMMGSGTVKTKTNAVQLEKELYE</sequence>
<name>A0A8T3VTG6_METOL</name>
<dbReference type="SUPFAM" id="SSF89447">
    <property type="entry name" value="AbrB/MazE/MraZ-like"/>
    <property type="match status" value="1"/>
</dbReference>
<dbReference type="Gene3D" id="2.10.260.10">
    <property type="match status" value="1"/>
</dbReference>
<organism evidence="2 3">
    <name type="scientific">Methanobrevibacter olleyae</name>
    <dbReference type="NCBI Taxonomy" id="294671"/>
    <lineage>
        <taxon>Archaea</taxon>
        <taxon>Methanobacteriati</taxon>
        <taxon>Methanobacteriota</taxon>
        <taxon>Methanomada group</taxon>
        <taxon>Methanobacteria</taxon>
        <taxon>Methanobacteriales</taxon>
        <taxon>Methanobacteriaceae</taxon>
        <taxon>Methanobrevibacter</taxon>
    </lineage>
</organism>
<dbReference type="Pfam" id="PF04014">
    <property type="entry name" value="MazE_antitoxin"/>
    <property type="match status" value="1"/>
</dbReference>
<protein>
    <submittedName>
        <fullName evidence="2">AbrB/MazE/SpoVT family DNA-binding domain-containing protein</fullName>
    </submittedName>
</protein>
<gene>
    <name evidence="2" type="ORF">E7Z75_09335</name>
</gene>
<reference evidence="2" key="1">
    <citation type="submission" date="2019-04" db="EMBL/GenBank/DDBJ databases">
        <title>Evolution of Biomass-Degrading Anaerobic Consortia Revealed by Metagenomics.</title>
        <authorList>
            <person name="Peng X."/>
        </authorList>
    </citation>
    <scope>NUCLEOTIDE SEQUENCE</scope>
    <source>
        <strain evidence="2">SIG14</strain>
    </source>
</reference>
<keyword evidence="2" id="KW-0238">DNA-binding</keyword>
<dbReference type="AlphaFoldDB" id="A0A8T3VTG6"/>
<accession>A0A8T3VTG6</accession>
<feature type="domain" description="SpoVT-AbrB" evidence="1">
    <location>
        <begin position="5"/>
        <end position="52"/>
    </location>
</feature>
<dbReference type="EMBL" id="SUTG01000069">
    <property type="protein sequence ID" value="MBE6513320.1"/>
    <property type="molecule type" value="Genomic_DNA"/>
</dbReference>
<evidence type="ECO:0000313" key="2">
    <source>
        <dbReference type="EMBL" id="MBE6513320.1"/>
    </source>
</evidence>
<evidence type="ECO:0000313" key="3">
    <source>
        <dbReference type="Proteomes" id="UP000732619"/>
    </source>
</evidence>
<evidence type="ECO:0000259" key="1">
    <source>
        <dbReference type="SMART" id="SM00966"/>
    </source>
</evidence>
<dbReference type="InterPro" id="IPR037914">
    <property type="entry name" value="SpoVT-AbrB_sf"/>
</dbReference>
<dbReference type="Proteomes" id="UP000732619">
    <property type="component" value="Unassembled WGS sequence"/>
</dbReference>
<dbReference type="SMART" id="SM00966">
    <property type="entry name" value="SpoVT_AbrB"/>
    <property type="match status" value="1"/>
</dbReference>
<dbReference type="InterPro" id="IPR007159">
    <property type="entry name" value="SpoVT-AbrB_dom"/>
</dbReference>